<name>A0A6A4Q0U2_LUPAL</name>
<dbReference type="Proteomes" id="UP000447434">
    <property type="component" value="Chromosome 9"/>
</dbReference>
<gene>
    <name evidence="1" type="ORF">Lalb_Chr09g0328801</name>
</gene>
<evidence type="ECO:0000313" key="1">
    <source>
        <dbReference type="EMBL" id="KAE9607322.1"/>
    </source>
</evidence>
<accession>A0A6A4Q0U2</accession>
<reference evidence="2" key="1">
    <citation type="journal article" date="2020" name="Nat. Commun.">
        <title>Genome sequence of the cluster root forming white lupin.</title>
        <authorList>
            <person name="Hufnagel B."/>
            <person name="Marques A."/>
            <person name="Soriano A."/>
            <person name="Marques L."/>
            <person name="Divol F."/>
            <person name="Doumas P."/>
            <person name="Sallet E."/>
            <person name="Mancinotti D."/>
            <person name="Carrere S."/>
            <person name="Marande W."/>
            <person name="Arribat S."/>
            <person name="Keller J."/>
            <person name="Huneau C."/>
            <person name="Blein T."/>
            <person name="Aime D."/>
            <person name="Laguerre M."/>
            <person name="Taylor J."/>
            <person name="Schubert V."/>
            <person name="Nelson M."/>
            <person name="Geu-Flores F."/>
            <person name="Crespi M."/>
            <person name="Gallardo-Guerrero K."/>
            <person name="Delaux P.-M."/>
            <person name="Salse J."/>
            <person name="Berges H."/>
            <person name="Guyot R."/>
            <person name="Gouzy J."/>
            <person name="Peret B."/>
        </authorList>
    </citation>
    <scope>NUCLEOTIDE SEQUENCE [LARGE SCALE GENOMIC DNA]</scope>
    <source>
        <strain evidence="2">cv. Amiga</strain>
    </source>
</reference>
<dbReference type="AlphaFoldDB" id="A0A6A4Q0U2"/>
<keyword evidence="2" id="KW-1185">Reference proteome</keyword>
<dbReference type="EMBL" id="WOCE01000009">
    <property type="protein sequence ID" value="KAE9607322.1"/>
    <property type="molecule type" value="Genomic_DNA"/>
</dbReference>
<comment type="caution">
    <text evidence="1">The sequence shown here is derived from an EMBL/GenBank/DDBJ whole genome shotgun (WGS) entry which is preliminary data.</text>
</comment>
<protein>
    <submittedName>
        <fullName evidence="1">Uncharacterized protein</fullName>
    </submittedName>
</protein>
<organism evidence="1 2">
    <name type="scientific">Lupinus albus</name>
    <name type="common">White lupine</name>
    <name type="synonym">Lupinus termis</name>
    <dbReference type="NCBI Taxonomy" id="3870"/>
    <lineage>
        <taxon>Eukaryota</taxon>
        <taxon>Viridiplantae</taxon>
        <taxon>Streptophyta</taxon>
        <taxon>Embryophyta</taxon>
        <taxon>Tracheophyta</taxon>
        <taxon>Spermatophyta</taxon>
        <taxon>Magnoliopsida</taxon>
        <taxon>eudicotyledons</taxon>
        <taxon>Gunneridae</taxon>
        <taxon>Pentapetalae</taxon>
        <taxon>rosids</taxon>
        <taxon>fabids</taxon>
        <taxon>Fabales</taxon>
        <taxon>Fabaceae</taxon>
        <taxon>Papilionoideae</taxon>
        <taxon>50 kb inversion clade</taxon>
        <taxon>genistoids sensu lato</taxon>
        <taxon>core genistoids</taxon>
        <taxon>Genisteae</taxon>
        <taxon>Lupinus</taxon>
    </lineage>
</organism>
<proteinExistence type="predicted"/>
<sequence>MVYCIIAGFKLMKVRIAGCRRSMIDSDADALVTSSFWCRWLGHAFTLVQMT</sequence>
<evidence type="ECO:0000313" key="2">
    <source>
        <dbReference type="Proteomes" id="UP000447434"/>
    </source>
</evidence>